<proteinExistence type="predicted"/>
<gene>
    <name evidence="2" type="ORF">IEO21_06534</name>
</gene>
<protein>
    <submittedName>
        <fullName evidence="2">Uncharacterized protein</fullName>
    </submittedName>
</protein>
<accession>A0A8H7NZV0</accession>
<comment type="caution">
    <text evidence="2">The sequence shown here is derived from an EMBL/GenBank/DDBJ whole genome shotgun (WGS) entry which is preliminary data.</text>
</comment>
<evidence type="ECO:0000313" key="2">
    <source>
        <dbReference type="EMBL" id="KAF9811530.1"/>
    </source>
</evidence>
<feature type="compositionally biased region" description="Low complexity" evidence="1">
    <location>
        <begin position="105"/>
        <end position="114"/>
    </location>
</feature>
<feature type="compositionally biased region" description="Polar residues" evidence="1">
    <location>
        <begin position="24"/>
        <end position="34"/>
    </location>
</feature>
<feature type="compositionally biased region" description="Basic and acidic residues" evidence="1">
    <location>
        <begin position="76"/>
        <end position="85"/>
    </location>
</feature>
<name>A0A8H7NZV0_9APHY</name>
<organism evidence="2 3">
    <name type="scientific">Rhodonia placenta</name>
    <dbReference type="NCBI Taxonomy" id="104341"/>
    <lineage>
        <taxon>Eukaryota</taxon>
        <taxon>Fungi</taxon>
        <taxon>Dikarya</taxon>
        <taxon>Basidiomycota</taxon>
        <taxon>Agaricomycotina</taxon>
        <taxon>Agaricomycetes</taxon>
        <taxon>Polyporales</taxon>
        <taxon>Adustoporiaceae</taxon>
        <taxon>Rhodonia</taxon>
    </lineage>
</organism>
<feature type="compositionally biased region" description="Basic and acidic residues" evidence="1">
    <location>
        <begin position="46"/>
        <end position="67"/>
    </location>
</feature>
<sequence length="231" mass="24789">MSTKENRAATGGRKRALDAVHNDASASQGSSSMPTKRASKRKRITKANEHAGEEDKAGENTTEKTKSSDPQITPSRADDARRDVDDNSSSTAAESQPVASYGSEASASVPAPSAKSKKIDPFDLTGREFVDLLISCAECDLDSLAQLKDLAKGTRGLDWIGALTKGAADEARNEHNRSNKEGGFELIERELFESWLHAYSELIGLADVSIHFIVLSSLLNLEEGITGDHTS</sequence>
<dbReference type="EMBL" id="JADOXO010000150">
    <property type="protein sequence ID" value="KAF9811530.1"/>
    <property type="molecule type" value="Genomic_DNA"/>
</dbReference>
<reference evidence="2" key="1">
    <citation type="submission" date="2020-11" db="EMBL/GenBank/DDBJ databases">
        <authorList>
            <person name="Koelle M."/>
            <person name="Horta M.A.C."/>
            <person name="Nowrousian M."/>
            <person name="Ohm R.A."/>
            <person name="Benz P."/>
            <person name="Pilgard A."/>
        </authorList>
    </citation>
    <scope>NUCLEOTIDE SEQUENCE</scope>
    <source>
        <strain evidence="2">FPRL280</strain>
    </source>
</reference>
<dbReference type="Proteomes" id="UP000639403">
    <property type="component" value="Unassembled WGS sequence"/>
</dbReference>
<evidence type="ECO:0000313" key="3">
    <source>
        <dbReference type="Proteomes" id="UP000639403"/>
    </source>
</evidence>
<feature type="region of interest" description="Disordered" evidence="1">
    <location>
        <begin position="1"/>
        <end position="118"/>
    </location>
</feature>
<evidence type="ECO:0000256" key="1">
    <source>
        <dbReference type="SAM" id="MobiDB-lite"/>
    </source>
</evidence>
<reference evidence="2" key="2">
    <citation type="journal article" name="Front. Microbiol.">
        <title>Degradative Capacity of Two Strains of Rhodonia placenta: From Phenotype to Genotype.</title>
        <authorList>
            <person name="Kolle M."/>
            <person name="Horta M.A.C."/>
            <person name="Nowrousian M."/>
            <person name="Ohm R.A."/>
            <person name="Benz J.P."/>
            <person name="Pilgard A."/>
        </authorList>
    </citation>
    <scope>NUCLEOTIDE SEQUENCE</scope>
    <source>
        <strain evidence="2">FPRL280</strain>
    </source>
</reference>
<dbReference type="AlphaFoldDB" id="A0A8H7NZV0"/>